<dbReference type="Pfam" id="PF26622">
    <property type="entry name" value="DUF8199"/>
    <property type="match status" value="1"/>
</dbReference>
<dbReference type="Proteomes" id="UP000576209">
    <property type="component" value="Unassembled WGS sequence"/>
</dbReference>
<gene>
    <name evidence="1" type="ORF">GGR28_002019</name>
</gene>
<proteinExistence type="predicted"/>
<dbReference type="InterPro" id="IPR058512">
    <property type="entry name" value="DUF8199"/>
</dbReference>
<sequence>MIRIFPLFLALLMLVGSVGVTVSRHFCMGEMKSLTLFGKSDVCEMAVAEKPVCPLHASPEKKGCCDDEYELVKWDNDRQLADAPALPAIAWALTAPTPPAFPEFALHLRARPNKTFQHYRPPPIIIDVPRRFQVFRI</sequence>
<name>A0A840EC73_9BACT</name>
<organism evidence="1 2">
    <name type="scientific">Neolewinella aquimaris</name>
    <dbReference type="NCBI Taxonomy" id="1835722"/>
    <lineage>
        <taxon>Bacteria</taxon>
        <taxon>Pseudomonadati</taxon>
        <taxon>Bacteroidota</taxon>
        <taxon>Saprospiria</taxon>
        <taxon>Saprospirales</taxon>
        <taxon>Lewinellaceae</taxon>
        <taxon>Neolewinella</taxon>
    </lineage>
</organism>
<evidence type="ECO:0000313" key="1">
    <source>
        <dbReference type="EMBL" id="MBB4079399.1"/>
    </source>
</evidence>
<reference evidence="1 2" key="1">
    <citation type="submission" date="2020-08" db="EMBL/GenBank/DDBJ databases">
        <title>Genomic Encyclopedia of Type Strains, Phase IV (KMG-IV): sequencing the most valuable type-strain genomes for metagenomic binning, comparative biology and taxonomic classification.</title>
        <authorList>
            <person name="Goeker M."/>
        </authorList>
    </citation>
    <scope>NUCLEOTIDE SEQUENCE [LARGE SCALE GENOMIC DNA]</scope>
    <source>
        <strain evidence="1 2">DSM 105137</strain>
    </source>
</reference>
<accession>A0A840EC73</accession>
<protein>
    <submittedName>
        <fullName evidence="1">Uncharacterized protein</fullName>
    </submittedName>
</protein>
<keyword evidence="2" id="KW-1185">Reference proteome</keyword>
<dbReference type="EMBL" id="JACIFF010000004">
    <property type="protein sequence ID" value="MBB4079399.1"/>
    <property type="molecule type" value="Genomic_DNA"/>
</dbReference>
<comment type="caution">
    <text evidence="1">The sequence shown here is derived from an EMBL/GenBank/DDBJ whole genome shotgun (WGS) entry which is preliminary data.</text>
</comment>
<dbReference type="RefSeq" id="WP_183495646.1">
    <property type="nucleotide sequence ID" value="NZ_JACIFF010000004.1"/>
</dbReference>
<dbReference type="NCBIfam" id="NF047658">
    <property type="entry name" value="HYC_CC_PP"/>
    <property type="match status" value="1"/>
</dbReference>
<dbReference type="InterPro" id="IPR058060">
    <property type="entry name" value="HYC_CC_PP"/>
</dbReference>
<evidence type="ECO:0000313" key="2">
    <source>
        <dbReference type="Proteomes" id="UP000576209"/>
    </source>
</evidence>
<dbReference type="AlphaFoldDB" id="A0A840EC73"/>